<proteinExistence type="predicted"/>
<feature type="region of interest" description="Disordered" evidence="1">
    <location>
        <begin position="1"/>
        <end position="22"/>
    </location>
</feature>
<sequence>MLDKESPDCAAGPPADAPVKAGAAAKRARGRGRLGGAFADAVQADFEAHGAAVVARIREEKPESYLKIVASILPKDLGASGGMDDLSDEQLIERIRLLDVAIRPLLDPKKAGARRSQRRAPSSRSVKRQPAK</sequence>
<comment type="caution">
    <text evidence="2">The sequence shown here is derived from an EMBL/GenBank/DDBJ whole genome shotgun (WGS) entry which is preliminary data.</text>
</comment>
<protein>
    <submittedName>
        <fullName evidence="2">Uncharacterized protein</fullName>
    </submittedName>
</protein>
<accession>A0ABS4R3Y7</accession>
<evidence type="ECO:0000313" key="3">
    <source>
        <dbReference type="Proteomes" id="UP000730739"/>
    </source>
</evidence>
<name>A0ABS4R3Y7_9HYPH</name>
<reference evidence="2 3" key="1">
    <citation type="submission" date="2021-03" db="EMBL/GenBank/DDBJ databases">
        <title>Genomic Encyclopedia of Type Strains, Phase IV (KMG-IV): sequencing the most valuable type-strain genomes for metagenomic binning, comparative biology and taxonomic classification.</title>
        <authorList>
            <person name="Goeker M."/>
        </authorList>
    </citation>
    <scope>NUCLEOTIDE SEQUENCE [LARGE SCALE GENOMIC DNA]</scope>
    <source>
        <strain evidence="2 3">DSM 13372</strain>
    </source>
</reference>
<organism evidence="2 3">
    <name type="scientific">Sinorhizobium kostiense</name>
    <dbReference type="NCBI Taxonomy" id="76747"/>
    <lineage>
        <taxon>Bacteria</taxon>
        <taxon>Pseudomonadati</taxon>
        <taxon>Pseudomonadota</taxon>
        <taxon>Alphaproteobacteria</taxon>
        <taxon>Hyphomicrobiales</taxon>
        <taxon>Rhizobiaceae</taxon>
        <taxon>Sinorhizobium/Ensifer group</taxon>
        <taxon>Sinorhizobium</taxon>
    </lineage>
</organism>
<evidence type="ECO:0000313" key="2">
    <source>
        <dbReference type="EMBL" id="MBP2237116.1"/>
    </source>
</evidence>
<feature type="region of interest" description="Disordered" evidence="1">
    <location>
        <begin position="108"/>
        <end position="132"/>
    </location>
</feature>
<evidence type="ECO:0000256" key="1">
    <source>
        <dbReference type="SAM" id="MobiDB-lite"/>
    </source>
</evidence>
<keyword evidence="3" id="KW-1185">Reference proteome</keyword>
<feature type="compositionally biased region" description="Low complexity" evidence="1">
    <location>
        <begin position="8"/>
        <end position="22"/>
    </location>
</feature>
<dbReference type="Proteomes" id="UP000730739">
    <property type="component" value="Unassembled WGS sequence"/>
</dbReference>
<dbReference type="RefSeq" id="WP_209602870.1">
    <property type="nucleotide sequence ID" value="NZ_JAGILA010000004.1"/>
</dbReference>
<gene>
    <name evidence="2" type="ORF">J2Z31_003630</name>
</gene>
<dbReference type="EMBL" id="JAGILA010000004">
    <property type="protein sequence ID" value="MBP2237116.1"/>
    <property type="molecule type" value="Genomic_DNA"/>
</dbReference>